<sequence>MDPLEKDVQQTAPTPGDWHADPYWRGRRISPAQLLVHDIRLDEQNSGGYRRQRHDAAPLLEIKEVMTSAFAAEVGKRGRDRLRGKLVDDAEGLLAKAGCLLALSDWSVNPARVIAAFRKMELCIYQNERFSKHGRYFSPFVQRLVPEWDPGDDDEDRSCPMLISVPFLDWTVQGEPPALRFQVDPREGYTSSRGSSHLLRSILQYFYRLEDTSDREHNQVFSKHKPWINDRDLDLKVRSLYGHYPCGLNVDELWILVIDSKHIVTFSSNQSWKSRWPPLQMASRIAEVSFRGIRNSFFRSEQIPDYTAMTHAIACLSGAVGMLHRSFWSDLKLCLVDRYAGYLGHLQYRLHRSPSTRLVMDLLQAQEELNIIIQITEQQLDIIAQLQGILESHEPLPSERMSIKSRPRSRGISDRHHHHQQQQHHRISIAADDTDTNDGRATLPPFFRATYRQLSTSALEDPASQLLENLQREAADLRDLRDNSNALLNRTIQLVNIRLEDHGKAILVFTIVTVVFLPLSFVTSFFGMNFSDIRDMDQTQRLFWIVAASVTVGVVGLASFLAFYGGDLVEALMDWRESRAARRRRRRARPRWRGGGGGDGGTASASAVGFQVLDVSGPGW</sequence>
<keyword evidence="4 7" id="KW-0472">Membrane</keyword>
<evidence type="ECO:0000256" key="2">
    <source>
        <dbReference type="ARBA" id="ARBA00022692"/>
    </source>
</evidence>
<feature type="compositionally biased region" description="Basic residues" evidence="6">
    <location>
        <begin position="403"/>
        <end position="427"/>
    </location>
</feature>
<evidence type="ECO:0000256" key="3">
    <source>
        <dbReference type="ARBA" id="ARBA00022989"/>
    </source>
</evidence>
<dbReference type="GO" id="GO:0016020">
    <property type="term" value="C:membrane"/>
    <property type="evidence" value="ECO:0007669"/>
    <property type="project" value="UniProtKB-SubCell"/>
</dbReference>
<dbReference type="Gene3D" id="1.20.58.340">
    <property type="entry name" value="Magnesium transport protein CorA, transmembrane region"/>
    <property type="match status" value="1"/>
</dbReference>
<dbReference type="Proteomes" id="UP001175001">
    <property type="component" value="Unassembled WGS sequence"/>
</dbReference>
<evidence type="ECO:0000313" key="9">
    <source>
        <dbReference type="Proteomes" id="UP001175001"/>
    </source>
</evidence>
<dbReference type="InterPro" id="IPR045863">
    <property type="entry name" value="CorA_TM1_TM2"/>
</dbReference>
<gene>
    <name evidence="8" type="ORF">DIS24_g12436</name>
</gene>
<organism evidence="8 9">
    <name type="scientific">Lasiodiplodia hormozganensis</name>
    <dbReference type="NCBI Taxonomy" id="869390"/>
    <lineage>
        <taxon>Eukaryota</taxon>
        <taxon>Fungi</taxon>
        <taxon>Dikarya</taxon>
        <taxon>Ascomycota</taxon>
        <taxon>Pezizomycotina</taxon>
        <taxon>Dothideomycetes</taxon>
        <taxon>Dothideomycetes incertae sedis</taxon>
        <taxon>Botryosphaeriales</taxon>
        <taxon>Botryosphaeriaceae</taxon>
        <taxon>Lasiodiplodia</taxon>
    </lineage>
</organism>
<name>A0AA39T0C5_9PEZI</name>
<feature type="transmembrane region" description="Helical" evidence="7">
    <location>
        <begin position="506"/>
        <end position="530"/>
    </location>
</feature>
<feature type="region of interest" description="Disordered" evidence="6">
    <location>
        <begin position="395"/>
        <end position="434"/>
    </location>
</feature>
<dbReference type="SUPFAM" id="SSF144083">
    <property type="entry name" value="Magnesium transport protein CorA, transmembrane region"/>
    <property type="match status" value="1"/>
</dbReference>
<dbReference type="PANTHER" id="PTHR47685:SF1">
    <property type="entry name" value="MAGNESIUM TRANSPORT PROTEIN CORA"/>
    <property type="match status" value="1"/>
</dbReference>
<dbReference type="GO" id="GO:0046873">
    <property type="term" value="F:metal ion transmembrane transporter activity"/>
    <property type="evidence" value="ECO:0007669"/>
    <property type="project" value="InterPro"/>
</dbReference>
<dbReference type="InterPro" id="IPR002523">
    <property type="entry name" value="MgTranspt_CorA/ZnTranspt_ZntB"/>
</dbReference>
<evidence type="ECO:0000256" key="7">
    <source>
        <dbReference type="SAM" id="Phobius"/>
    </source>
</evidence>
<comment type="caution">
    <text evidence="8">The sequence shown here is derived from an EMBL/GenBank/DDBJ whole genome shotgun (WGS) entry which is preliminary data.</text>
</comment>
<feature type="transmembrane region" description="Helical" evidence="7">
    <location>
        <begin position="542"/>
        <end position="564"/>
    </location>
</feature>
<dbReference type="Pfam" id="PF01544">
    <property type="entry name" value="CorA"/>
    <property type="match status" value="1"/>
</dbReference>
<feature type="region of interest" description="Disordered" evidence="6">
    <location>
        <begin position="1"/>
        <end position="22"/>
    </location>
</feature>
<dbReference type="InterPro" id="IPR050829">
    <property type="entry name" value="CorA_MIT"/>
</dbReference>
<dbReference type="EMBL" id="JAUJDW010000270">
    <property type="protein sequence ID" value="KAK0609166.1"/>
    <property type="molecule type" value="Genomic_DNA"/>
</dbReference>
<evidence type="ECO:0000256" key="4">
    <source>
        <dbReference type="ARBA" id="ARBA00023136"/>
    </source>
</evidence>
<accession>A0AA39T0C5</accession>
<keyword evidence="2 7" id="KW-0812">Transmembrane</keyword>
<keyword evidence="9" id="KW-1185">Reference proteome</keyword>
<comment type="subcellular location">
    <subcellularLocation>
        <location evidence="1">Membrane</location>
        <topology evidence="1">Multi-pass membrane protein</topology>
    </subcellularLocation>
</comment>
<evidence type="ECO:0000313" key="8">
    <source>
        <dbReference type="EMBL" id="KAK0609166.1"/>
    </source>
</evidence>
<feature type="coiled-coil region" evidence="5">
    <location>
        <begin position="463"/>
        <end position="490"/>
    </location>
</feature>
<reference evidence="8" key="1">
    <citation type="submission" date="2023-06" db="EMBL/GenBank/DDBJ databases">
        <title>Multi-omics analyses reveal the molecular pathogenesis toolkit of Lasiodiplodia hormozganensis, a cross-kingdom pathogen.</title>
        <authorList>
            <person name="Felix C."/>
            <person name="Meneses R."/>
            <person name="Goncalves M.F.M."/>
            <person name="Tilleman L."/>
            <person name="Duarte A.S."/>
            <person name="Jorrin-Novo J.V."/>
            <person name="Van De Peer Y."/>
            <person name="Deforce D."/>
            <person name="Van Nieuwerburgh F."/>
            <person name="Esteves A.C."/>
            <person name="Alves A."/>
        </authorList>
    </citation>
    <scope>NUCLEOTIDE SEQUENCE</scope>
    <source>
        <strain evidence="8">CBS 339.90</strain>
    </source>
</reference>
<evidence type="ECO:0000256" key="5">
    <source>
        <dbReference type="SAM" id="Coils"/>
    </source>
</evidence>
<feature type="region of interest" description="Disordered" evidence="6">
    <location>
        <begin position="586"/>
        <end position="605"/>
    </location>
</feature>
<dbReference type="AlphaFoldDB" id="A0AA39T0C5"/>
<keyword evidence="3 7" id="KW-1133">Transmembrane helix</keyword>
<protein>
    <recommendedName>
        <fullName evidence="10">Magnesium transport protein CorA</fullName>
    </recommendedName>
</protein>
<keyword evidence="5" id="KW-0175">Coiled coil</keyword>
<evidence type="ECO:0008006" key="10">
    <source>
        <dbReference type="Google" id="ProtNLM"/>
    </source>
</evidence>
<evidence type="ECO:0000256" key="6">
    <source>
        <dbReference type="SAM" id="MobiDB-lite"/>
    </source>
</evidence>
<dbReference type="PANTHER" id="PTHR47685">
    <property type="entry name" value="MAGNESIUM TRANSPORT PROTEIN CORA"/>
    <property type="match status" value="1"/>
</dbReference>
<evidence type="ECO:0000256" key="1">
    <source>
        <dbReference type="ARBA" id="ARBA00004141"/>
    </source>
</evidence>
<proteinExistence type="predicted"/>